<dbReference type="PANTHER" id="PTHR30419">
    <property type="entry name" value="HTH-TYPE TRANSCRIPTIONAL REGULATOR YBHD"/>
    <property type="match status" value="1"/>
</dbReference>
<sequence length="313" mass="34614">MDMNQLKAFDHVVRFGSFSKAARHLNLSQPTISVRIQGLEKEVGRGLFHRVGKRVELTDAGKGFLPYARQAIEIVTNGMEKARLIQEGKAGHVTIGTIPTFTSGVFSSAMAHLNTWSPEIHVEIHTGHNQEILEMLYDGFIKMGLVTNPYYNTDVKTILTLKEPLILVAHPSHPLASASDERRTSAEIIEKSDPYIMVDWSTESKHWQKSMTNLSMNFIELPPPTALDLVLSNKGVALVTESMVKNGLETNQLVRIQPADFPLLYREIALVSLDSEKSLSPAAKTVVEVFRSRAAVGQRGQAPCPDSQAPFGE</sequence>
<keyword evidence="4" id="KW-0804">Transcription</keyword>
<dbReference type="SUPFAM" id="SSF46785">
    <property type="entry name" value="Winged helix' DNA-binding domain"/>
    <property type="match status" value="1"/>
</dbReference>
<dbReference type="EMBL" id="QNRJ01000024">
    <property type="protein sequence ID" value="RBP00819.1"/>
    <property type="molecule type" value="Genomic_DNA"/>
</dbReference>
<comment type="similarity">
    <text evidence="1">Belongs to the LysR transcriptional regulatory family.</text>
</comment>
<accession>A0A366EHA3</accession>
<dbReference type="CDD" id="cd05466">
    <property type="entry name" value="PBP2_LTTR_substrate"/>
    <property type="match status" value="1"/>
</dbReference>
<evidence type="ECO:0000256" key="4">
    <source>
        <dbReference type="ARBA" id="ARBA00023163"/>
    </source>
</evidence>
<dbReference type="PANTHER" id="PTHR30419:SF8">
    <property type="entry name" value="NITROGEN ASSIMILATION TRANSCRIPTIONAL ACTIVATOR-RELATED"/>
    <property type="match status" value="1"/>
</dbReference>
<proteinExistence type="inferred from homology"/>
<dbReference type="FunFam" id="1.10.10.10:FF:000001">
    <property type="entry name" value="LysR family transcriptional regulator"/>
    <property type="match status" value="1"/>
</dbReference>
<dbReference type="PRINTS" id="PR00039">
    <property type="entry name" value="HTHLYSR"/>
</dbReference>
<dbReference type="GO" id="GO:0003677">
    <property type="term" value="F:DNA binding"/>
    <property type="evidence" value="ECO:0007669"/>
    <property type="project" value="UniProtKB-KW"/>
</dbReference>
<dbReference type="InterPro" id="IPR036388">
    <property type="entry name" value="WH-like_DNA-bd_sf"/>
</dbReference>
<dbReference type="Pfam" id="PF00126">
    <property type="entry name" value="HTH_1"/>
    <property type="match status" value="1"/>
</dbReference>
<dbReference type="AlphaFoldDB" id="A0A366EHA3"/>
<dbReference type="Gene3D" id="3.40.190.10">
    <property type="entry name" value="Periplasmic binding protein-like II"/>
    <property type="match status" value="2"/>
</dbReference>
<evidence type="ECO:0000256" key="3">
    <source>
        <dbReference type="ARBA" id="ARBA00023125"/>
    </source>
</evidence>
<protein>
    <submittedName>
        <fullName evidence="6">LysR family transcriptional regulator</fullName>
    </submittedName>
</protein>
<evidence type="ECO:0000256" key="2">
    <source>
        <dbReference type="ARBA" id="ARBA00023015"/>
    </source>
</evidence>
<dbReference type="Pfam" id="PF03466">
    <property type="entry name" value="LysR_substrate"/>
    <property type="match status" value="1"/>
</dbReference>
<dbReference type="InterPro" id="IPR005119">
    <property type="entry name" value="LysR_subst-bd"/>
</dbReference>
<dbReference type="Gene3D" id="1.10.10.10">
    <property type="entry name" value="Winged helix-like DNA-binding domain superfamily/Winged helix DNA-binding domain"/>
    <property type="match status" value="1"/>
</dbReference>
<keyword evidence="3" id="KW-0238">DNA-binding</keyword>
<organism evidence="6 7">
    <name type="scientific">Rossellomorea aquimaris</name>
    <dbReference type="NCBI Taxonomy" id="189382"/>
    <lineage>
        <taxon>Bacteria</taxon>
        <taxon>Bacillati</taxon>
        <taxon>Bacillota</taxon>
        <taxon>Bacilli</taxon>
        <taxon>Bacillales</taxon>
        <taxon>Bacillaceae</taxon>
        <taxon>Rossellomorea</taxon>
    </lineage>
</organism>
<name>A0A366EHA3_9BACI</name>
<evidence type="ECO:0000256" key="1">
    <source>
        <dbReference type="ARBA" id="ARBA00009437"/>
    </source>
</evidence>
<evidence type="ECO:0000259" key="5">
    <source>
        <dbReference type="PROSITE" id="PS50931"/>
    </source>
</evidence>
<dbReference type="InterPro" id="IPR000847">
    <property type="entry name" value="LysR_HTH_N"/>
</dbReference>
<keyword evidence="2" id="KW-0805">Transcription regulation</keyword>
<dbReference type="GO" id="GO:0003700">
    <property type="term" value="F:DNA-binding transcription factor activity"/>
    <property type="evidence" value="ECO:0007669"/>
    <property type="project" value="InterPro"/>
</dbReference>
<comment type="caution">
    <text evidence="6">The sequence shown here is derived from an EMBL/GenBank/DDBJ whole genome shotgun (WGS) entry which is preliminary data.</text>
</comment>
<dbReference type="InterPro" id="IPR050950">
    <property type="entry name" value="HTH-type_LysR_regulators"/>
</dbReference>
<dbReference type="PROSITE" id="PS50931">
    <property type="entry name" value="HTH_LYSR"/>
    <property type="match status" value="1"/>
</dbReference>
<dbReference type="GO" id="GO:0005829">
    <property type="term" value="C:cytosol"/>
    <property type="evidence" value="ECO:0007669"/>
    <property type="project" value="TreeGrafter"/>
</dbReference>
<dbReference type="Proteomes" id="UP000252118">
    <property type="component" value="Unassembled WGS sequence"/>
</dbReference>
<dbReference type="InterPro" id="IPR036390">
    <property type="entry name" value="WH_DNA-bd_sf"/>
</dbReference>
<evidence type="ECO:0000313" key="7">
    <source>
        <dbReference type="Proteomes" id="UP000252118"/>
    </source>
</evidence>
<evidence type="ECO:0000313" key="6">
    <source>
        <dbReference type="EMBL" id="RBP00819.1"/>
    </source>
</evidence>
<feature type="domain" description="HTH lysR-type" evidence="5">
    <location>
        <begin position="1"/>
        <end position="58"/>
    </location>
</feature>
<reference evidence="6 7" key="1">
    <citation type="submission" date="2018-06" db="EMBL/GenBank/DDBJ databases">
        <title>Freshwater and sediment microbial communities from various areas in North America, analyzing microbe dynamics in response to fracking.</title>
        <authorList>
            <person name="Lamendella R."/>
        </authorList>
    </citation>
    <scope>NUCLEOTIDE SEQUENCE [LARGE SCALE GENOMIC DNA]</scope>
    <source>
        <strain evidence="6 7">97B</strain>
    </source>
</reference>
<gene>
    <name evidence="6" type="ORF">DET59_12421</name>
</gene>
<dbReference type="SUPFAM" id="SSF53850">
    <property type="entry name" value="Periplasmic binding protein-like II"/>
    <property type="match status" value="1"/>
</dbReference>